<protein>
    <submittedName>
        <fullName evidence="2">Uncharacterized protein</fullName>
    </submittedName>
</protein>
<dbReference type="InterPro" id="IPR040893">
    <property type="entry name" value="RADX"/>
</dbReference>
<dbReference type="EnsemblProtists" id="EOD27752">
    <property type="protein sequence ID" value="EOD27752"/>
    <property type="gene ID" value="EMIHUDRAFT_100131"/>
</dbReference>
<dbReference type="GO" id="GO:0003697">
    <property type="term" value="F:single-stranded DNA binding"/>
    <property type="evidence" value="ECO:0007669"/>
    <property type="project" value="InterPro"/>
</dbReference>
<feature type="compositionally biased region" description="Low complexity" evidence="1">
    <location>
        <begin position="356"/>
        <end position="377"/>
    </location>
</feature>
<dbReference type="RefSeq" id="XP_005780181.1">
    <property type="nucleotide sequence ID" value="XM_005780124.1"/>
</dbReference>
<dbReference type="Pfam" id="PF18143">
    <property type="entry name" value="HAD_SAK_2"/>
    <property type="match status" value="1"/>
</dbReference>
<name>A0A0D3JW67_EMIH1</name>
<dbReference type="Gene3D" id="2.40.50.140">
    <property type="entry name" value="Nucleic acid-binding proteins"/>
    <property type="match status" value="1"/>
</dbReference>
<dbReference type="InterPro" id="IPR012340">
    <property type="entry name" value="NA-bd_OB-fold"/>
</dbReference>
<dbReference type="PaxDb" id="2903-EOD27752"/>
<dbReference type="HOGENOM" id="CLU_277131_0_0_1"/>
<dbReference type="KEGG" id="ehx:EMIHUDRAFT_100131"/>
<reference evidence="2" key="2">
    <citation type="submission" date="2024-10" db="UniProtKB">
        <authorList>
            <consortium name="EnsemblProtists"/>
        </authorList>
    </citation>
    <scope>IDENTIFICATION</scope>
</reference>
<evidence type="ECO:0000313" key="2">
    <source>
        <dbReference type="EnsemblProtists" id="EOD27752"/>
    </source>
</evidence>
<organism evidence="2 3">
    <name type="scientific">Emiliania huxleyi (strain CCMP1516)</name>
    <dbReference type="NCBI Taxonomy" id="280463"/>
    <lineage>
        <taxon>Eukaryota</taxon>
        <taxon>Haptista</taxon>
        <taxon>Haptophyta</taxon>
        <taxon>Prymnesiophyceae</taxon>
        <taxon>Isochrysidales</taxon>
        <taxon>Noelaerhabdaceae</taxon>
        <taxon>Emiliania</taxon>
    </lineage>
</organism>
<evidence type="ECO:0000313" key="3">
    <source>
        <dbReference type="Proteomes" id="UP000013827"/>
    </source>
</evidence>
<feature type="compositionally biased region" description="Basic and acidic residues" evidence="1">
    <location>
        <begin position="341"/>
        <end position="353"/>
    </location>
</feature>
<dbReference type="PANTHER" id="PTHR14944">
    <property type="entry name" value="RPA-RELATED PROTEIN RADX"/>
    <property type="match status" value="1"/>
</dbReference>
<dbReference type="Proteomes" id="UP000013827">
    <property type="component" value="Unassembled WGS sequence"/>
</dbReference>
<sequence>MTAACSSCGLRVLFLDVDGVISARTPGKIESTKLKRLVAVCESTHAAVVVSSHWRLVPVQLQLLVRTLRLEGLDVIGVTPSRRPWDPHRPLEITDWLRAYNAAADAHAQPRVLFFAAVDDRPLLDEVGGGELLGHCVTTDKDEGLTEAAAAELKLALCRPIARPALLGGAPPADSTTGVAGWAGGFVRLQRRPRGELPGAPHAYMAQWHRGDERENPARCIVVSDSAVDPSAGRWAGRTVSSLLAGLRRGKEVPGEDERGISTHGGTLCAAVRRASANPASPPAPTRRASEEARTVHGGSAFLSWRHLLRGGAPASPGSPGRQRQAAPVRKPLARPVAMRATDERSAAREHVSRLQRSQRTSRRAQPQQQQQQQQQRQPRRQRAQAAAAAPPITAGGVDTLRDALAERSEPPNLQVISLHRFMLDPTWHAETGVQVTSACGDAFDVVLSDGAHILKVVLSTALNELVYSGRLEPRGVVTVRGWEARADERALSASAPDLIVVTQLEPVAAPAAAGSSSAAPAAASSLVLDDYYVASERDGLTFAVAEPAAGAAPLARPHREPLPLAGRRRHYLKLRSDEALSSQAEIDAVARDGAERVRFGTVNEIARMQQQRDAAERRPAGRPPQRLLASRVMVGRVVGKSSLSHWGGPHEKGAQSFATCFELTLADASGEMAVEATIARHTAAAPAAAGWGEPRLPTRRRPGAVLMVRDYALREVGGDEGDVAGDEGGKRFVAKLNPAKHPKVPGRVDVLTEAQVQQLDSLLPGRLLPPRRPPLSDASGVRRKLAVVHAAQQYLGEAEELADVIGRVVASLPPFRFRRRPNGDRAFVRFVRARWLQVLVADSGGGGAAQLPLLLLEHHCGGPAGASGFFDGVAPGDDVMVRRLRVCAAGGDLGGFLATSRWSLALRAAELLAEYREEPLRLALLGEIGKDARSQQQRGKRDAAARQAGAWMAAPPPPATGGDVGAIFGGLPPVQALLKRAGGEAAGAAGDAVRCDWRLQRPLVPIRDVARCLEELHGGEEAYVVLRASASLSPRGQHPPQAPPQALLGVARLESPLAAQPVPVAFALADADAKGRGGALWAAVVRSGADEAGAADTPPPRCTARAAGQALQKLEGREVLVALDLARPAGRPAAAALVGVWPLPP</sequence>
<feature type="region of interest" description="Disordered" evidence="1">
    <location>
        <begin position="274"/>
        <end position="296"/>
    </location>
</feature>
<feature type="compositionally biased region" description="Low complexity" evidence="1">
    <location>
        <begin position="311"/>
        <end position="321"/>
    </location>
</feature>
<feature type="region of interest" description="Disordered" evidence="1">
    <location>
        <begin position="310"/>
        <end position="397"/>
    </location>
</feature>
<proteinExistence type="predicted"/>
<evidence type="ECO:0000256" key="1">
    <source>
        <dbReference type="SAM" id="MobiDB-lite"/>
    </source>
</evidence>
<dbReference type="PANTHER" id="PTHR14944:SF2">
    <property type="entry name" value="RPA-RELATED PROTEIN RADX"/>
    <property type="match status" value="1"/>
</dbReference>
<accession>A0A0D3JW67</accession>
<keyword evidence="3" id="KW-1185">Reference proteome</keyword>
<dbReference type="GeneID" id="17273298"/>
<reference evidence="3" key="1">
    <citation type="journal article" date="2013" name="Nature">
        <title>Pan genome of the phytoplankton Emiliania underpins its global distribution.</title>
        <authorList>
            <person name="Read B.A."/>
            <person name="Kegel J."/>
            <person name="Klute M.J."/>
            <person name="Kuo A."/>
            <person name="Lefebvre S.C."/>
            <person name="Maumus F."/>
            <person name="Mayer C."/>
            <person name="Miller J."/>
            <person name="Monier A."/>
            <person name="Salamov A."/>
            <person name="Young J."/>
            <person name="Aguilar M."/>
            <person name="Claverie J.M."/>
            <person name="Frickenhaus S."/>
            <person name="Gonzalez K."/>
            <person name="Herman E.K."/>
            <person name="Lin Y.C."/>
            <person name="Napier J."/>
            <person name="Ogata H."/>
            <person name="Sarno A.F."/>
            <person name="Shmutz J."/>
            <person name="Schroeder D."/>
            <person name="de Vargas C."/>
            <person name="Verret F."/>
            <person name="von Dassow P."/>
            <person name="Valentin K."/>
            <person name="Van de Peer Y."/>
            <person name="Wheeler G."/>
            <person name="Dacks J.B."/>
            <person name="Delwiche C.F."/>
            <person name="Dyhrman S.T."/>
            <person name="Glockner G."/>
            <person name="John U."/>
            <person name="Richards T."/>
            <person name="Worden A.Z."/>
            <person name="Zhang X."/>
            <person name="Grigoriev I.V."/>
            <person name="Allen A.E."/>
            <person name="Bidle K."/>
            <person name="Borodovsky M."/>
            <person name="Bowler C."/>
            <person name="Brownlee C."/>
            <person name="Cock J.M."/>
            <person name="Elias M."/>
            <person name="Gladyshev V.N."/>
            <person name="Groth M."/>
            <person name="Guda C."/>
            <person name="Hadaegh A."/>
            <person name="Iglesias-Rodriguez M.D."/>
            <person name="Jenkins J."/>
            <person name="Jones B.M."/>
            <person name="Lawson T."/>
            <person name="Leese F."/>
            <person name="Lindquist E."/>
            <person name="Lobanov A."/>
            <person name="Lomsadze A."/>
            <person name="Malik S.B."/>
            <person name="Marsh M.E."/>
            <person name="Mackinder L."/>
            <person name="Mock T."/>
            <person name="Mueller-Roeber B."/>
            <person name="Pagarete A."/>
            <person name="Parker M."/>
            <person name="Probert I."/>
            <person name="Quesneville H."/>
            <person name="Raines C."/>
            <person name="Rensing S.A."/>
            <person name="Riano-Pachon D.M."/>
            <person name="Richier S."/>
            <person name="Rokitta S."/>
            <person name="Shiraiwa Y."/>
            <person name="Soanes D.M."/>
            <person name="van der Giezen M."/>
            <person name="Wahlund T.M."/>
            <person name="Williams B."/>
            <person name="Wilson W."/>
            <person name="Wolfe G."/>
            <person name="Wurch L.L."/>
        </authorList>
    </citation>
    <scope>NUCLEOTIDE SEQUENCE</scope>
</reference>
<dbReference type="AlphaFoldDB" id="A0A0D3JW67"/>